<evidence type="ECO:0000313" key="10">
    <source>
        <dbReference type="Proteomes" id="UP000265724"/>
    </source>
</evidence>
<evidence type="ECO:0000256" key="4">
    <source>
        <dbReference type="ARBA" id="ARBA00022989"/>
    </source>
</evidence>
<evidence type="ECO:0000313" key="8">
    <source>
        <dbReference type="EMBL" id="RIE12264.1"/>
    </source>
</evidence>
<feature type="transmembrane region" description="Helical" evidence="6">
    <location>
        <begin position="353"/>
        <end position="376"/>
    </location>
</feature>
<feature type="transmembrane region" description="Helical" evidence="6">
    <location>
        <begin position="259"/>
        <end position="280"/>
    </location>
</feature>
<feature type="domain" description="Major facilitator superfamily (MFS) profile" evidence="7">
    <location>
        <begin position="13"/>
        <end position="409"/>
    </location>
</feature>
<dbReference type="InterPro" id="IPR036259">
    <property type="entry name" value="MFS_trans_sf"/>
</dbReference>
<keyword evidence="2" id="KW-0813">Transport</keyword>
<dbReference type="PANTHER" id="PTHR23505:SF79">
    <property type="entry name" value="PROTEIN SPINSTER"/>
    <property type="match status" value="1"/>
</dbReference>
<feature type="transmembrane region" description="Helical" evidence="6">
    <location>
        <begin position="382"/>
        <end position="407"/>
    </location>
</feature>
<evidence type="ECO:0000313" key="11">
    <source>
        <dbReference type="Proteomes" id="UP000266042"/>
    </source>
</evidence>
<evidence type="ECO:0000313" key="9">
    <source>
        <dbReference type="EMBL" id="RIE12398.1"/>
    </source>
</evidence>
<dbReference type="InterPro" id="IPR011701">
    <property type="entry name" value="MFS"/>
</dbReference>
<organism evidence="8 11">
    <name type="scientific">Candidatus Cryosericum hinesii</name>
    <dbReference type="NCBI Taxonomy" id="2290915"/>
    <lineage>
        <taxon>Bacteria</taxon>
        <taxon>Pseudomonadati</taxon>
        <taxon>Caldisericota/Cryosericota group</taxon>
        <taxon>Candidatus Cryosericota</taxon>
        <taxon>Candidatus Cryosericia</taxon>
        <taxon>Candidatus Cryosericales</taxon>
        <taxon>Candidatus Cryosericaceae</taxon>
        <taxon>Candidatus Cryosericum</taxon>
    </lineage>
</organism>
<sequence>MRMKHRRFSKWAVLAVLTLFTLLHEADRLLIGPLTSSIMASFRIDEGQMGAVVSGALIVGGLLFPVWGYLFDRFSRARLIALAATIWGATTWLSALAPTFGWFVVARAATGVDDASTPGVYSLLADTFDPRVRGRVYALLKTAMPAGYVLGAVLATTLTPRVGWRWIFVMTGGAGLVVAVLVALVVKDVARGATEPELAGAPAVAARFSWAVARSLLRRRTLVALYAQGFFAVLPINVVTFWFFRYLETERGYTGTTSLSVATLTVLGLGVGFPLGGVLGDRLFRRMPQGRLLAGIATLPGSVLLCTALLTPTTEPVLFVLLAATGVFLTSFAAPNIGATISDVSLPEVRSTALAMQGLVEATGAALAPFLAGLVADRASLGTAFIVVVAGAAMCWTPFYLIALASISRDLEQTRSQLRARSRS</sequence>
<keyword evidence="3 6" id="KW-0812">Transmembrane</keyword>
<name>A0A398DM31_9BACT</name>
<dbReference type="Pfam" id="PF07690">
    <property type="entry name" value="MFS_1"/>
    <property type="match status" value="1"/>
</dbReference>
<proteinExistence type="predicted"/>
<keyword evidence="10" id="KW-1185">Reference proteome</keyword>
<feature type="transmembrane region" description="Helical" evidence="6">
    <location>
        <begin position="79"/>
        <end position="105"/>
    </location>
</feature>
<evidence type="ECO:0000259" key="7">
    <source>
        <dbReference type="PROSITE" id="PS50850"/>
    </source>
</evidence>
<evidence type="ECO:0000256" key="2">
    <source>
        <dbReference type="ARBA" id="ARBA00022448"/>
    </source>
</evidence>
<comment type="subcellular location">
    <subcellularLocation>
        <location evidence="1">Membrane</location>
        <topology evidence="1">Multi-pass membrane protein</topology>
    </subcellularLocation>
</comment>
<keyword evidence="5 6" id="KW-0472">Membrane</keyword>
<dbReference type="EMBL" id="QXIX01000055">
    <property type="protein sequence ID" value="RIE12398.1"/>
    <property type="molecule type" value="Genomic_DNA"/>
</dbReference>
<protein>
    <submittedName>
        <fullName evidence="8">MFS transporter</fullName>
    </submittedName>
</protein>
<feature type="transmembrane region" description="Helical" evidence="6">
    <location>
        <begin position="166"/>
        <end position="186"/>
    </location>
</feature>
<comment type="caution">
    <text evidence="8">The sequence shown here is derived from an EMBL/GenBank/DDBJ whole genome shotgun (WGS) entry which is preliminary data.</text>
</comment>
<dbReference type="AlphaFoldDB" id="A0A398DM31"/>
<dbReference type="InterPro" id="IPR044770">
    <property type="entry name" value="MFS_spinster-like"/>
</dbReference>
<feature type="transmembrane region" description="Helical" evidence="6">
    <location>
        <begin position="292"/>
        <end position="311"/>
    </location>
</feature>
<feature type="transmembrane region" description="Helical" evidence="6">
    <location>
        <begin position="52"/>
        <end position="72"/>
    </location>
</feature>
<dbReference type="GO" id="GO:0022857">
    <property type="term" value="F:transmembrane transporter activity"/>
    <property type="evidence" value="ECO:0007669"/>
    <property type="project" value="InterPro"/>
</dbReference>
<dbReference type="Proteomes" id="UP000266042">
    <property type="component" value="Unassembled WGS sequence"/>
</dbReference>
<evidence type="ECO:0000256" key="6">
    <source>
        <dbReference type="SAM" id="Phobius"/>
    </source>
</evidence>
<feature type="transmembrane region" description="Helical" evidence="6">
    <location>
        <begin position="224"/>
        <end position="247"/>
    </location>
</feature>
<dbReference type="PANTHER" id="PTHR23505">
    <property type="entry name" value="SPINSTER"/>
    <property type="match status" value="1"/>
</dbReference>
<feature type="transmembrane region" description="Helical" evidence="6">
    <location>
        <begin position="136"/>
        <end position="154"/>
    </location>
</feature>
<dbReference type="GO" id="GO:0016020">
    <property type="term" value="C:membrane"/>
    <property type="evidence" value="ECO:0007669"/>
    <property type="project" value="UniProtKB-SubCell"/>
</dbReference>
<keyword evidence="4 6" id="KW-1133">Transmembrane helix</keyword>
<dbReference type="Gene3D" id="1.20.1250.20">
    <property type="entry name" value="MFS general substrate transporter like domains"/>
    <property type="match status" value="1"/>
</dbReference>
<evidence type="ECO:0000256" key="1">
    <source>
        <dbReference type="ARBA" id="ARBA00004141"/>
    </source>
</evidence>
<dbReference type="SUPFAM" id="SSF103473">
    <property type="entry name" value="MFS general substrate transporter"/>
    <property type="match status" value="1"/>
</dbReference>
<accession>A0A398DM31</accession>
<evidence type="ECO:0000256" key="3">
    <source>
        <dbReference type="ARBA" id="ARBA00022692"/>
    </source>
</evidence>
<feature type="transmembrane region" description="Helical" evidence="6">
    <location>
        <begin position="317"/>
        <end position="341"/>
    </location>
</feature>
<dbReference type="InterPro" id="IPR020846">
    <property type="entry name" value="MFS_dom"/>
</dbReference>
<dbReference type="Proteomes" id="UP000265724">
    <property type="component" value="Unassembled WGS sequence"/>
</dbReference>
<dbReference type="PROSITE" id="PS50850">
    <property type="entry name" value="MFS"/>
    <property type="match status" value="1"/>
</dbReference>
<gene>
    <name evidence="9" type="ORF">SMC2_07280</name>
    <name evidence="8" type="ORF">SMC3_07670</name>
</gene>
<evidence type="ECO:0000256" key="5">
    <source>
        <dbReference type="ARBA" id="ARBA00023136"/>
    </source>
</evidence>
<dbReference type="EMBL" id="QXIW01000031">
    <property type="protein sequence ID" value="RIE12264.1"/>
    <property type="molecule type" value="Genomic_DNA"/>
</dbReference>
<reference evidence="10 11" key="1">
    <citation type="submission" date="2018-09" db="EMBL/GenBank/DDBJ databases">
        <title>Discovery and Ecogenomic Context for Candidatus Cryosericales, a Global Caldiserica Order Active in Thawing Permafrost.</title>
        <authorList>
            <person name="Martinez M.A."/>
            <person name="Woodcroft B.J."/>
            <person name="Ignacio Espinoza J.C."/>
            <person name="Zayed A."/>
            <person name="Singleton C.M."/>
            <person name="Boyd J."/>
            <person name="Li Y.-F."/>
            <person name="Purvine S."/>
            <person name="Maughan H."/>
            <person name="Hodgkins S.B."/>
            <person name="Anderson D."/>
            <person name="Sederholm M."/>
            <person name="Temperton B."/>
            <person name="Saleska S.R."/>
            <person name="Tyson G.W."/>
            <person name="Rich V.I."/>
        </authorList>
    </citation>
    <scope>NUCLEOTIDE SEQUENCE [LARGE SCALE GENOMIC DNA]</scope>
    <source>
        <strain evidence="9 10">SMC2</strain>
        <strain evidence="8 11">SMC3</strain>
    </source>
</reference>